<proteinExistence type="predicted"/>
<reference evidence="1" key="1">
    <citation type="submission" date="2018-05" db="EMBL/GenBank/DDBJ databases">
        <authorList>
            <person name="Lanie J.A."/>
            <person name="Ng W.-L."/>
            <person name="Kazmierczak K.M."/>
            <person name="Andrzejewski T.M."/>
            <person name="Davidsen T.M."/>
            <person name="Wayne K.J."/>
            <person name="Tettelin H."/>
            <person name="Glass J.I."/>
            <person name="Rusch D."/>
            <person name="Podicherti R."/>
            <person name="Tsui H.-C.T."/>
            <person name="Winkler M.E."/>
        </authorList>
    </citation>
    <scope>NUCLEOTIDE SEQUENCE</scope>
</reference>
<feature type="non-terminal residue" evidence="1">
    <location>
        <position position="1"/>
    </location>
</feature>
<gene>
    <name evidence="1" type="ORF">METZ01_LOCUS393721</name>
</gene>
<name>A0A382V347_9ZZZZ</name>
<dbReference type="AlphaFoldDB" id="A0A382V347"/>
<protein>
    <submittedName>
        <fullName evidence="1">Uncharacterized protein</fullName>
    </submittedName>
</protein>
<accession>A0A382V347</accession>
<organism evidence="1">
    <name type="scientific">marine metagenome</name>
    <dbReference type="NCBI Taxonomy" id="408172"/>
    <lineage>
        <taxon>unclassified sequences</taxon>
        <taxon>metagenomes</taxon>
        <taxon>ecological metagenomes</taxon>
    </lineage>
</organism>
<evidence type="ECO:0000313" key="1">
    <source>
        <dbReference type="EMBL" id="SVD40867.1"/>
    </source>
</evidence>
<sequence length="104" mass="11424">VNWQWRLIGLRCLIQKNDPNTASCGQKTPEAMESLTIESVVAAARQSNEMVLGQILDRMAEVNSADGVDQVLELFLNDMIKSTIVPDPIKAADGLYQPLIDILA</sequence>
<dbReference type="EMBL" id="UINC01148783">
    <property type="protein sequence ID" value="SVD40867.1"/>
    <property type="molecule type" value="Genomic_DNA"/>
</dbReference>